<dbReference type="Proteomes" id="UP000012488">
    <property type="component" value="Chromosome"/>
</dbReference>
<accession>A0A6B9FK24</accession>
<keyword evidence="1" id="KW-0732">Signal</keyword>
<name>A0A6B9FK24_9HYPH</name>
<reference evidence="2 3" key="1">
    <citation type="journal article" date="2012" name="Genet. Mol. Biol.">
        <title>Analysis of 16S rRNA and mxaF genes revealing insights into Methylobacterium niche-specific plant association.</title>
        <authorList>
            <person name="Dourado M.N."/>
            <person name="Andreote F.D."/>
            <person name="Dini-Andreote F."/>
            <person name="Conti R."/>
            <person name="Araujo J.M."/>
            <person name="Araujo W.L."/>
        </authorList>
    </citation>
    <scope>NUCLEOTIDE SEQUENCE [LARGE SCALE GENOMIC DNA]</scope>
    <source>
        <strain evidence="2 3">SR1.6/6</strain>
    </source>
</reference>
<reference evidence="2 3" key="2">
    <citation type="journal article" date="2013" name="Genome Announc.">
        <title>Draft Genome Sequence of Methylobacterium mesophilicum Strain SR1.6/6, Isolated from Citrus sinensis.</title>
        <authorList>
            <person name="Marinho Almeida D."/>
            <person name="Dini-Andreote F."/>
            <person name="Camargo Neves A.A."/>
            <person name="Juca Ramos R.T."/>
            <person name="Andreote F.D."/>
            <person name="Carneiro A.R."/>
            <person name="Oliveira de Souza Lima A."/>
            <person name="Caracciolo Gomes de Sa P.H."/>
            <person name="Ribeiro Barbosa M.S."/>
            <person name="Araujo W.L."/>
            <person name="Silva A."/>
        </authorList>
    </citation>
    <scope>NUCLEOTIDE SEQUENCE [LARGE SCALE GENOMIC DNA]</scope>
    <source>
        <strain evidence="2 3">SR1.6/6</strain>
    </source>
</reference>
<dbReference type="AlphaFoldDB" id="A0A6B9FK24"/>
<dbReference type="EMBL" id="CP043538">
    <property type="protein sequence ID" value="QGY02951.1"/>
    <property type="molecule type" value="Genomic_DNA"/>
</dbReference>
<evidence type="ECO:0000313" key="2">
    <source>
        <dbReference type="EMBL" id="QGY02951.1"/>
    </source>
</evidence>
<protein>
    <recommendedName>
        <fullName evidence="4">UrcA family protein</fullName>
    </recommendedName>
</protein>
<dbReference type="KEGG" id="mmes:MMSR116_14480"/>
<evidence type="ECO:0000256" key="1">
    <source>
        <dbReference type="SAM" id="SignalP"/>
    </source>
</evidence>
<dbReference type="OrthoDB" id="9988173at2"/>
<feature type="signal peptide" evidence="1">
    <location>
        <begin position="1"/>
        <end position="36"/>
    </location>
</feature>
<sequence length="103" mass="10715">MPSLAEPWKSTVPHASRPILAALSLVAGLCSAQAQAVTEPGMKGFGIRAVEGRTLPEMLGRCADADRGEASLAPGETPALLAARCDQLRRSLHTQPGNTAQGR</sequence>
<proteinExistence type="predicted"/>
<evidence type="ECO:0000313" key="3">
    <source>
        <dbReference type="Proteomes" id="UP000012488"/>
    </source>
</evidence>
<feature type="chain" id="PRO_5025341617" description="UrcA family protein" evidence="1">
    <location>
        <begin position="37"/>
        <end position="103"/>
    </location>
</feature>
<gene>
    <name evidence="2" type="ORF">MMSR116_14480</name>
</gene>
<organism evidence="2 3">
    <name type="scientific">Methylobacterium mesophilicum SR1.6/6</name>
    <dbReference type="NCBI Taxonomy" id="908290"/>
    <lineage>
        <taxon>Bacteria</taxon>
        <taxon>Pseudomonadati</taxon>
        <taxon>Pseudomonadota</taxon>
        <taxon>Alphaproteobacteria</taxon>
        <taxon>Hyphomicrobiales</taxon>
        <taxon>Methylobacteriaceae</taxon>
        <taxon>Methylobacterium</taxon>
    </lineage>
</organism>
<dbReference type="RefSeq" id="WP_127991786.1">
    <property type="nucleotide sequence ID" value="NZ_CP043538.1"/>
</dbReference>
<evidence type="ECO:0008006" key="4">
    <source>
        <dbReference type="Google" id="ProtNLM"/>
    </source>
</evidence>